<organism evidence="2 3">
    <name type="scientific">Paenirhodobacter hankyongi</name>
    <dbReference type="NCBI Taxonomy" id="2294033"/>
    <lineage>
        <taxon>Bacteria</taxon>
        <taxon>Pseudomonadati</taxon>
        <taxon>Pseudomonadota</taxon>
        <taxon>Alphaproteobacteria</taxon>
        <taxon>Rhodobacterales</taxon>
        <taxon>Rhodobacter group</taxon>
        <taxon>Paenirhodobacter</taxon>
    </lineage>
</organism>
<keyword evidence="1" id="KW-0812">Transmembrane</keyword>
<protein>
    <submittedName>
        <fullName evidence="2">Uncharacterized protein</fullName>
    </submittedName>
</protein>
<sequence>MDRLMEFTVPILGAEVPVVMTTLTGIGLAIFAEAVHTGLSGWFRPLRFLGTLAALALASAFAAELLAFIVQPFSTSAGAPFSPDRMIESAGQLGAIGFTYMVLKCFIAPAWYRLRGHLHLGL</sequence>
<evidence type="ECO:0000313" key="2">
    <source>
        <dbReference type="EMBL" id="RLL72953.1"/>
    </source>
</evidence>
<gene>
    <name evidence="2" type="ORF">DYS74_01115</name>
</gene>
<proteinExistence type="predicted"/>
<dbReference type="AlphaFoldDB" id="A0A421BX84"/>
<name>A0A421BX84_9RHOB</name>
<comment type="caution">
    <text evidence="2">The sequence shown here is derived from an EMBL/GenBank/DDBJ whole genome shotgun (WGS) entry which is preliminary data.</text>
</comment>
<keyword evidence="1" id="KW-0472">Membrane</keyword>
<evidence type="ECO:0000313" key="3">
    <source>
        <dbReference type="Proteomes" id="UP000279673"/>
    </source>
</evidence>
<dbReference type="EMBL" id="RCHI01000001">
    <property type="protein sequence ID" value="RLL72953.1"/>
    <property type="molecule type" value="Genomic_DNA"/>
</dbReference>
<accession>A0A421BX84</accession>
<keyword evidence="3" id="KW-1185">Reference proteome</keyword>
<feature type="transmembrane region" description="Helical" evidence="1">
    <location>
        <begin position="12"/>
        <end position="36"/>
    </location>
</feature>
<keyword evidence="1" id="KW-1133">Transmembrane helix</keyword>
<dbReference type="Proteomes" id="UP000279673">
    <property type="component" value="Unassembled WGS sequence"/>
</dbReference>
<feature type="transmembrane region" description="Helical" evidence="1">
    <location>
        <begin position="90"/>
        <end position="112"/>
    </location>
</feature>
<dbReference type="RefSeq" id="WP_121530316.1">
    <property type="nucleotide sequence ID" value="NZ_RCHI01000001.1"/>
</dbReference>
<reference evidence="2 3" key="1">
    <citation type="submission" date="2018-10" db="EMBL/GenBank/DDBJ databases">
        <title>Rhodobacter sp . BO-81.</title>
        <authorList>
            <person name="Im W.T."/>
        </authorList>
    </citation>
    <scope>NUCLEOTIDE SEQUENCE [LARGE SCALE GENOMIC DNA]</scope>
    <source>
        <strain evidence="2 3">BO-81</strain>
    </source>
</reference>
<evidence type="ECO:0000256" key="1">
    <source>
        <dbReference type="SAM" id="Phobius"/>
    </source>
</evidence>
<feature type="transmembrane region" description="Helical" evidence="1">
    <location>
        <begin position="48"/>
        <end position="70"/>
    </location>
</feature>